<evidence type="ECO:0000256" key="3">
    <source>
        <dbReference type="ARBA" id="ARBA00022512"/>
    </source>
</evidence>
<proteinExistence type="inferred from homology"/>
<protein>
    <recommendedName>
        <fullName evidence="4">3-oxoacyl-[acyl-carrier-protein] reductase MabA</fullName>
    </recommendedName>
</protein>
<dbReference type="EMBL" id="JAHKNI010000014">
    <property type="protein sequence ID" value="MBU3066365.1"/>
    <property type="molecule type" value="Genomic_DNA"/>
</dbReference>
<dbReference type="Pfam" id="PF13561">
    <property type="entry name" value="adh_short_C2"/>
    <property type="match status" value="1"/>
</dbReference>
<organism evidence="6 7">
    <name type="scientific">Nocardia albiluteola</name>
    <dbReference type="NCBI Taxonomy" id="2842303"/>
    <lineage>
        <taxon>Bacteria</taxon>
        <taxon>Bacillati</taxon>
        <taxon>Actinomycetota</taxon>
        <taxon>Actinomycetes</taxon>
        <taxon>Mycobacteriales</taxon>
        <taxon>Nocardiaceae</taxon>
        <taxon>Nocardia</taxon>
    </lineage>
</organism>
<dbReference type="PANTHER" id="PTHR42879">
    <property type="entry name" value="3-OXOACYL-(ACYL-CARRIER-PROTEIN) REDUCTASE"/>
    <property type="match status" value="1"/>
</dbReference>
<dbReference type="SUPFAM" id="SSF51735">
    <property type="entry name" value="NAD(P)-binding Rossmann-fold domains"/>
    <property type="match status" value="1"/>
</dbReference>
<keyword evidence="3" id="KW-0134">Cell wall</keyword>
<evidence type="ECO:0000313" key="6">
    <source>
        <dbReference type="EMBL" id="MBU3066365.1"/>
    </source>
</evidence>
<dbReference type="RefSeq" id="WP_215922440.1">
    <property type="nucleotide sequence ID" value="NZ_JAHKNI010000014.1"/>
</dbReference>
<comment type="caution">
    <text evidence="6">The sequence shown here is derived from an EMBL/GenBank/DDBJ whole genome shotgun (WGS) entry which is preliminary data.</text>
</comment>
<name>A0ABS6B7R8_9NOCA</name>
<keyword evidence="3" id="KW-0964">Secreted</keyword>
<evidence type="ECO:0000313" key="7">
    <source>
        <dbReference type="Proteomes" id="UP000733379"/>
    </source>
</evidence>
<dbReference type="InterPro" id="IPR050259">
    <property type="entry name" value="SDR"/>
</dbReference>
<evidence type="ECO:0000256" key="2">
    <source>
        <dbReference type="ARBA" id="ARBA00006484"/>
    </source>
</evidence>
<reference evidence="6 7" key="1">
    <citation type="submission" date="2021-06" db="EMBL/GenBank/DDBJ databases">
        <title>Actinomycetes sequencing.</title>
        <authorList>
            <person name="Shan Q."/>
        </authorList>
    </citation>
    <scope>NUCLEOTIDE SEQUENCE [LARGE SCALE GENOMIC DNA]</scope>
    <source>
        <strain evidence="6 7">NEAU-G5</strain>
    </source>
</reference>
<evidence type="ECO:0000256" key="4">
    <source>
        <dbReference type="ARBA" id="ARBA00040781"/>
    </source>
</evidence>
<evidence type="ECO:0000256" key="1">
    <source>
        <dbReference type="ARBA" id="ARBA00004191"/>
    </source>
</evidence>
<dbReference type="PRINTS" id="PR00081">
    <property type="entry name" value="GDHRDH"/>
</dbReference>
<sequence>MHTATHHRPLTGRIALVTGAARGIGAAIAHTLGIQGATVVVNYVHHRERAEEVVEMIRSSGSSAVAAQGDVTDIADARRVLRAAEELGGPDILVCNAIGPTADVRRRASVDSPEAIATIQRRVAAQLACTLNCCHLAVPAMRARGGGSIVLIGSAGARSGGAPGLADIAIAKAAQDTLGLALARELGPDGIRVNTVAPGLVATDANAGEHQQQWVEAAGAATPLRRISRPEDIAATVAMLASDAAAQITGARIDVDGGRSLG</sequence>
<accession>A0ABS6B7R8</accession>
<evidence type="ECO:0000256" key="5">
    <source>
        <dbReference type="ARBA" id="ARBA00047400"/>
    </source>
</evidence>
<dbReference type="PANTHER" id="PTHR42879:SF2">
    <property type="entry name" value="3-OXOACYL-[ACYL-CARRIER-PROTEIN] REDUCTASE FABG"/>
    <property type="match status" value="1"/>
</dbReference>
<dbReference type="InterPro" id="IPR002347">
    <property type="entry name" value="SDR_fam"/>
</dbReference>
<gene>
    <name evidence="6" type="ORF">KO481_33200</name>
</gene>
<comment type="similarity">
    <text evidence="2">Belongs to the short-chain dehydrogenases/reductases (SDR) family.</text>
</comment>
<dbReference type="Proteomes" id="UP000733379">
    <property type="component" value="Unassembled WGS sequence"/>
</dbReference>
<keyword evidence="7" id="KW-1185">Reference proteome</keyword>
<dbReference type="InterPro" id="IPR036291">
    <property type="entry name" value="NAD(P)-bd_dom_sf"/>
</dbReference>
<dbReference type="Gene3D" id="3.40.50.720">
    <property type="entry name" value="NAD(P)-binding Rossmann-like Domain"/>
    <property type="match status" value="1"/>
</dbReference>
<comment type="catalytic activity">
    <reaction evidence="5">
        <text>a (3R)-hydroxyacyl-[ACP] + NADP(+) = a 3-oxoacyl-[ACP] + NADPH + H(+)</text>
        <dbReference type="Rhea" id="RHEA:17397"/>
        <dbReference type="Rhea" id="RHEA-COMP:9916"/>
        <dbReference type="Rhea" id="RHEA-COMP:9945"/>
        <dbReference type="ChEBI" id="CHEBI:15378"/>
        <dbReference type="ChEBI" id="CHEBI:57783"/>
        <dbReference type="ChEBI" id="CHEBI:58349"/>
        <dbReference type="ChEBI" id="CHEBI:78776"/>
        <dbReference type="ChEBI" id="CHEBI:78827"/>
        <dbReference type="EC" id="1.1.1.100"/>
    </reaction>
    <physiologicalReaction direction="right-to-left" evidence="5">
        <dbReference type="Rhea" id="RHEA:17399"/>
    </physiologicalReaction>
</comment>
<comment type="subcellular location">
    <subcellularLocation>
        <location evidence="1">Secreted</location>
        <location evidence="1">Cell wall</location>
    </subcellularLocation>
</comment>